<dbReference type="Proteomes" id="UP000027442">
    <property type="component" value="Unassembled WGS sequence"/>
</dbReference>
<organism evidence="1 2">
    <name type="scientific">Hoylesella loescheii DSM 19665 = JCM 12249 = ATCC 15930</name>
    <dbReference type="NCBI Taxonomy" id="1122985"/>
    <lineage>
        <taxon>Bacteria</taxon>
        <taxon>Pseudomonadati</taxon>
        <taxon>Bacteroidota</taxon>
        <taxon>Bacteroidia</taxon>
        <taxon>Bacteroidales</taxon>
        <taxon>Prevotellaceae</taxon>
        <taxon>Hoylesella</taxon>
    </lineage>
</organism>
<comment type="caution">
    <text evidence="1">The sequence shown here is derived from an EMBL/GenBank/DDBJ whole genome shotgun (WGS) entry which is preliminary data.</text>
</comment>
<evidence type="ECO:0000313" key="1">
    <source>
        <dbReference type="EMBL" id="KDR52610.1"/>
    </source>
</evidence>
<dbReference type="HOGENOM" id="CLU_3121185_0_0_10"/>
<dbReference type="EMBL" id="JNGW01000050">
    <property type="protein sequence ID" value="KDR52610.1"/>
    <property type="molecule type" value="Genomic_DNA"/>
</dbReference>
<dbReference type="PATRIC" id="fig|1122985.7.peg.1364"/>
<keyword evidence="2" id="KW-1185">Reference proteome</keyword>
<protein>
    <submittedName>
        <fullName evidence="1">Uncharacterized protein</fullName>
    </submittedName>
</protein>
<evidence type="ECO:0000313" key="2">
    <source>
        <dbReference type="Proteomes" id="UP000027442"/>
    </source>
</evidence>
<proteinExistence type="predicted"/>
<sequence length="50" mass="5753">MEALSLCTHSREVKPLFIHAEQLAREQVVVNDCTMMPLLAPIERILSVRY</sequence>
<gene>
    <name evidence="1" type="ORF">HMPREF1991_01315</name>
</gene>
<dbReference type="AlphaFoldDB" id="A0A069QII7"/>
<accession>A0A069QII7</accession>
<reference evidence="1 2" key="1">
    <citation type="submission" date="2013-08" db="EMBL/GenBank/DDBJ databases">
        <authorList>
            <person name="Weinstock G."/>
            <person name="Sodergren E."/>
            <person name="Wylie T."/>
            <person name="Fulton L."/>
            <person name="Fulton R."/>
            <person name="Fronick C."/>
            <person name="O'Laughlin M."/>
            <person name="Godfrey J."/>
            <person name="Miner T."/>
            <person name="Herter B."/>
            <person name="Appelbaum E."/>
            <person name="Cordes M."/>
            <person name="Lek S."/>
            <person name="Wollam A."/>
            <person name="Pepin K.H."/>
            <person name="Palsikar V.B."/>
            <person name="Mitreva M."/>
            <person name="Wilson R.K."/>
        </authorList>
    </citation>
    <scope>NUCLEOTIDE SEQUENCE [LARGE SCALE GENOMIC DNA]</scope>
    <source>
        <strain evidence="1 2">ATCC 15930</strain>
    </source>
</reference>
<name>A0A069QII7_HOYLO</name>